<organism evidence="1">
    <name type="scientific">Candidatus Berkiella aquae</name>
    <dbReference type="NCBI Taxonomy" id="295108"/>
    <lineage>
        <taxon>Bacteria</taxon>
        <taxon>Pseudomonadati</taxon>
        <taxon>Pseudomonadota</taxon>
        <taxon>Gammaproteobacteria</taxon>
        <taxon>Candidatus Berkiellales</taxon>
        <taxon>Candidatus Berkiellaceae</taxon>
        <taxon>Candidatus Berkiella</taxon>
    </lineage>
</organism>
<dbReference type="EMBL" id="LKAJ01000006">
    <property type="protein sequence ID" value="KRG21084.1"/>
    <property type="molecule type" value="Genomic_DNA"/>
</dbReference>
<sequence>MATDILENINYLIEKKYQKILGVTLNFDKPRKMAEKDIDLLKKKIILIFHLIHLMHYSLFEHA</sequence>
<evidence type="ECO:0000313" key="1">
    <source>
        <dbReference type="EMBL" id="KRG21084.1"/>
    </source>
</evidence>
<name>A0A0Q9YKA1_9GAMM</name>
<proteinExistence type="predicted"/>
<protein>
    <submittedName>
        <fullName evidence="1">Uncharacterized protein</fullName>
    </submittedName>
</protein>
<comment type="caution">
    <text evidence="1">The sequence shown here is derived from an EMBL/GenBank/DDBJ whole genome shotgun (WGS) entry which is preliminary data.</text>
</comment>
<reference evidence="1" key="1">
    <citation type="submission" date="2015-09" db="EMBL/GenBank/DDBJ databases">
        <title>Draft Genome Sequences of Two Novel Amoeba-resistant Intranuclear Bacteria, Candidatus Berkiella cookevillensis and Candidatus Berkiella aquae.</title>
        <authorList>
            <person name="Mehari Y.T."/>
            <person name="Arivett B.A."/>
            <person name="Farone A.L."/>
            <person name="Gunderson J.H."/>
            <person name="Farone M.B."/>
        </authorList>
    </citation>
    <scope>NUCLEOTIDE SEQUENCE [LARGE SCALE GENOMIC DNA]</scope>
    <source>
        <strain evidence="1">HT99</strain>
    </source>
</reference>
<gene>
    <name evidence="1" type="ORF">HT99x_01640</name>
</gene>
<dbReference type="AlphaFoldDB" id="A0A0Q9YKA1"/>
<accession>A0A0Q9YKA1</accession>